<reference evidence="3" key="1">
    <citation type="journal article" date="2017" name="Appl. Environ. Microbiol.">
        <title>Molecular characterization of an Endozoicomonas-like organism causing infection in king scallop Pecten maximus L.</title>
        <authorList>
            <person name="Cano I."/>
            <person name="van Aerle R."/>
            <person name="Ross S."/>
            <person name="Verner-Jeffreys D.W."/>
            <person name="Paley R.K."/>
            <person name="Rimmer G."/>
            <person name="Ryder D."/>
            <person name="Hooper P."/>
            <person name="Stone D."/>
            <person name="Feist S.W."/>
        </authorList>
    </citation>
    <scope>NUCLEOTIDE SEQUENCE</scope>
</reference>
<feature type="domain" description="Cytochrome c assembly protein" evidence="2">
    <location>
        <begin position="48"/>
        <end position="258"/>
    </location>
</feature>
<feature type="transmembrane region" description="Helical" evidence="1">
    <location>
        <begin position="92"/>
        <end position="110"/>
    </location>
</feature>
<gene>
    <name evidence="3" type="primary">ypjD</name>
    <name evidence="3" type="ORF">CI610_01080</name>
</gene>
<accession>A0A2H9T9S9</accession>
<feature type="transmembrane region" description="Helical" evidence="1">
    <location>
        <begin position="179"/>
        <end position="198"/>
    </location>
</feature>
<dbReference type="AlphaFoldDB" id="A0A2H9T9S9"/>
<feature type="transmembrane region" description="Helical" evidence="1">
    <location>
        <begin position="237"/>
        <end position="258"/>
    </location>
</feature>
<dbReference type="InterPro" id="IPR002541">
    <property type="entry name" value="Cyt_c_assembly"/>
</dbReference>
<keyword evidence="1" id="KW-0812">Transmembrane</keyword>
<dbReference type="PANTHER" id="PTHR38034">
    <property type="entry name" value="INNER MEMBRANE PROTEIN YPJD"/>
    <property type="match status" value="1"/>
</dbReference>
<feature type="transmembrane region" description="Helical" evidence="1">
    <location>
        <begin position="122"/>
        <end position="147"/>
    </location>
</feature>
<dbReference type="GO" id="GO:0020037">
    <property type="term" value="F:heme binding"/>
    <property type="evidence" value="ECO:0007669"/>
    <property type="project" value="InterPro"/>
</dbReference>
<dbReference type="GO" id="GO:0005886">
    <property type="term" value="C:plasma membrane"/>
    <property type="evidence" value="ECO:0007669"/>
    <property type="project" value="TreeGrafter"/>
</dbReference>
<dbReference type="GO" id="GO:0017004">
    <property type="term" value="P:cytochrome complex assembly"/>
    <property type="evidence" value="ECO:0007669"/>
    <property type="project" value="InterPro"/>
</dbReference>
<proteinExistence type="predicted"/>
<dbReference type="EMBL" id="NSIT01000040">
    <property type="protein sequence ID" value="PJE79954.1"/>
    <property type="molecule type" value="Genomic_DNA"/>
</dbReference>
<feature type="transmembrane region" description="Helical" evidence="1">
    <location>
        <begin position="6"/>
        <end position="23"/>
    </location>
</feature>
<evidence type="ECO:0000256" key="1">
    <source>
        <dbReference type="SAM" id="Phobius"/>
    </source>
</evidence>
<dbReference type="PANTHER" id="PTHR38034:SF1">
    <property type="entry name" value="INNER MEMBRANE PROTEIN YPJD"/>
    <property type="match status" value="1"/>
</dbReference>
<protein>
    <submittedName>
        <fullName evidence="3">Inner membrane protein YpjD</fullName>
    </submittedName>
</protein>
<dbReference type="Pfam" id="PF01578">
    <property type="entry name" value="Cytochrom_C_asm"/>
    <property type="match status" value="1"/>
</dbReference>
<evidence type="ECO:0000313" key="3">
    <source>
        <dbReference type="EMBL" id="PJE79954.1"/>
    </source>
</evidence>
<keyword evidence="1" id="KW-0472">Membrane</keyword>
<organism evidence="3">
    <name type="scientific">invertebrate metagenome</name>
    <dbReference type="NCBI Taxonomy" id="1711999"/>
    <lineage>
        <taxon>unclassified sequences</taxon>
        <taxon>metagenomes</taxon>
        <taxon>organismal metagenomes</taxon>
    </lineage>
</organism>
<name>A0A2H9T9S9_9ZZZZ</name>
<comment type="caution">
    <text evidence="3">The sequence shown here is derived from an EMBL/GenBank/DDBJ whole genome shotgun (WGS) entry which is preliminary data.</text>
</comment>
<dbReference type="InterPro" id="IPR052372">
    <property type="entry name" value="YpjD/HemX"/>
</dbReference>
<keyword evidence="1" id="KW-1133">Transmembrane helix</keyword>
<feature type="transmembrane region" description="Helical" evidence="1">
    <location>
        <begin position="210"/>
        <end position="230"/>
    </location>
</feature>
<feature type="transmembrane region" description="Helical" evidence="1">
    <location>
        <begin position="61"/>
        <end position="85"/>
    </location>
</feature>
<evidence type="ECO:0000259" key="2">
    <source>
        <dbReference type="Pfam" id="PF01578"/>
    </source>
</evidence>
<sequence length="270" mass="30160">MNVILSSIAALIFFAAGSVAQMVRISGIRPMARDVILWLTFLGAFSQMLALYGLIHVEQGINLGIFVIISLTILFILTMVLLSSIRKPSDNLLVLFLPVACLSVLMAWLFPFQHIVVRPKLLLVTHVLVSVLAYGVLLASMCQSLLLSWQETRLRSHASGALIKVLPPIQVMEKLMFEFLLVGEVLLTFSLASGFLFFDNMFAHHLIQKTMLSLIAWCVFAYVLIGRVMWGWRGDRVMRWVVIGAVLLAVAFFGWRLILVSLDNVATVVQ</sequence>
<feature type="transmembrane region" description="Helical" evidence="1">
    <location>
        <begin position="35"/>
        <end position="55"/>
    </location>
</feature>